<evidence type="ECO:0000313" key="2">
    <source>
        <dbReference type="EMBL" id="EOA32681.1"/>
    </source>
</evidence>
<organism evidence="2 3">
    <name type="scientific">Capsella rubella</name>
    <dbReference type="NCBI Taxonomy" id="81985"/>
    <lineage>
        <taxon>Eukaryota</taxon>
        <taxon>Viridiplantae</taxon>
        <taxon>Streptophyta</taxon>
        <taxon>Embryophyta</taxon>
        <taxon>Tracheophyta</taxon>
        <taxon>Spermatophyta</taxon>
        <taxon>Magnoliopsida</taxon>
        <taxon>eudicotyledons</taxon>
        <taxon>Gunneridae</taxon>
        <taxon>Pentapetalae</taxon>
        <taxon>rosids</taxon>
        <taxon>malvids</taxon>
        <taxon>Brassicales</taxon>
        <taxon>Brassicaceae</taxon>
        <taxon>Camelineae</taxon>
        <taxon>Capsella</taxon>
    </lineage>
</organism>
<keyword evidence="3" id="KW-1185">Reference proteome</keyword>
<gene>
    <name evidence="2" type="ORF">CARUB_v10015979mg</name>
</gene>
<proteinExistence type="predicted"/>
<evidence type="ECO:0008006" key="4">
    <source>
        <dbReference type="Google" id="ProtNLM"/>
    </source>
</evidence>
<feature type="chain" id="PRO_5004341097" description="Knottin scorpion toxin-like domain-containing protein" evidence="1">
    <location>
        <begin position="26"/>
        <end position="81"/>
    </location>
</feature>
<sequence length="81" mass="8829">MKNVSLKISLLVFILVITSNLGAEARELRGVDEKKLEGFAGSSSYAGGSYSNIPCKRDFDCVFTCPKDGICNVGLNKCWCF</sequence>
<evidence type="ECO:0000256" key="1">
    <source>
        <dbReference type="SAM" id="SignalP"/>
    </source>
</evidence>
<accession>R0GAT2</accession>
<feature type="signal peptide" evidence="1">
    <location>
        <begin position="1"/>
        <end position="25"/>
    </location>
</feature>
<dbReference type="Proteomes" id="UP000029121">
    <property type="component" value="Unassembled WGS sequence"/>
</dbReference>
<keyword evidence="1" id="KW-0732">Signal</keyword>
<dbReference type="EMBL" id="KB870807">
    <property type="protein sequence ID" value="EOA32681.1"/>
    <property type="molecule type" value="Genomic_DNA"/>
</dbReference>
<reference evidence="3" key="1">
    <citation type="journal article" date="2013" name="Nat. Genet.">
        <title>The Capsella rubella genome and the genomic consequences of rapid mating system evolution.</title>
        <authorList>
            <person name="Slotte T."/>
            <person name="Hazzouri K.M."/>
            <person name="Agren J.A."/>
            <person name="Koenig D."/>
            <person name="Maumus F."/>
            <person name="Guo Y.L."/>
            <person name="Steige K."/>
            <person name="Platts A.E."/>
            <person name="Escobar J.S."/>
            <person name="Newman L.K."/>
            <person name="Wang W."/>
            <person name="Mandakova T."/>
            <person name="Vello E."/>
            <person name="Smith L.M."/>
            <person name="Henz S.R."/>
            <person name="Steffen J."/>
            <person name="Takuno S."/>
            <person name="Brandvain Y."/>
            <person name="Coop G."/>
            <person name="Andolfatto P."/>
            <person name="Hu T.T."/>
            <person name="Blanchette M."/>
            <person name="Clark R.M."/>
            <person name="Quesneville H."/>
            <person name="Nordborg M."/>
            <person name="Gaut B.S."/>
            <person name="Lysak M.A."/>
            <person name="Jenkins J."/>
            <person name="Grimwood J."/>
            <person name="Chapman J."/>
            <person name="Prochnik S."/>
            <person name="Shu S."/>
            <person name="Rokhsar D."/>
            <person name="Schmutz J."/>
            <person name="Weigel D."/>
            <person name="Wright S.I."/>
        </authorList>
    </citation>
    <scope>NUCLEOTIDE SEQUENCE [LARGE SCALE GENOMIC DNA]</scope>
    <source>
        <strain evidence="3">cv. Monte Gargano</strain>
    </source>
</reference>
<name>R0GAT2_9BRAS</name>
<protein>
    <recommendedName>
        <fullName evidence="4">Knottin scorpion toxin-like domain-containing protein</fullName>
    </recommendedName>
</protein>
<dbReference type="AlphaFoldDB" id="R0GAT2"/>
<evidence type="ECO:0000313" key="3">
    <source>
        <dbReference type="Proteomes" id="UP000029121"/>
    </source>
</evidence>